<dbReference type="Pfam" id="PF00076">
    <property type="entry name" value="RRM_1"/>
    <property type="match status" value="2"/>
</dbReference>
<accession>T0S4K4</accession>
<evidence type="ECO:0000256" key="5">
    <source>
        <dbReference type="SAM" id="MobiDB-lite"/>
    </source>
</evidence>
<keyword evidence="8" id="KW-1185">Reference proteome</keyword>
<evidence type="ECO:0000256" key="3">
    <source>
        <dbReference type="ARBA" id="ARBA00023187"/>
    </source>
</evidence>
<evidence type="ECO:0000256" key="1">
    <source>
        <dbReference type="ARBA" id="ARBA00022664"/>
    </source>
</evidence>
<dbReference type="GO" id="GO:0006397">
    <property type="term" value="P:mRNA processing"/>
    <property type="evidence" value="ECO:0007669"/>
    <property type="project" value="UniProtKB-KW"/>
</dbReference>
<feature type="domain" description="RRM" evidence="6">
    <location>
        <begin position="427"/>
        <end position="515"/>
    </location>
</feature>
<feature type="compositionally biased region" description="Pro residues" evidence="5">
    <location>
        <begin position="118"/>
        <end position="130"/>
    </location>
</feature>
<sequence>MAEEDARGSERKDSRERKSSRKDKDRKSSRRDRDDDRDRDRRRRSRSYSPRHRSSRSRRSRSRSSRRDRDRHDRRSRRSRSRSPRRSRRSRSRSPRRRSRDKSGSNDRKPEVKAPMFAPGPPAAEVPEFPPIDAAPSAPAQASSTITQMMQQYPSLSLQEVLLKMSQTTSTLSSAVSLKPMRELYVGNLPQNVTGSQLQEFLGTIIQQVGLSLPGQPGNPILSAWISTDNQFAFLEMRTVEECNLALLLNQLNMLGRQLKFGRPRSFVGPAQPMPNISSRTQTALVNLGCTPNPMWFAGGSAACGLQDAGLLAPNSGFTDIGQLPPDNSSNRLLMANLPTALNEEQVSQLLEPFGELARFLLVKDSAGNSTGSALFEYKDESVTQSVVDGLNGLDIAGNALVVQRAPRQGTIPEYNPNAVAAPTPTPVITLGNMVQEADLVDDGEYSDLKEDIEEECSKFGKVTTLVIPRPSDGLPGVGKAFVRFETVDGAIAATKALTGRKFGGNVVAVSYMSVEAFEAQAFE</sequence>
<evidence type="ECO:0000256" key="4">
    <source>
        <dbReference type="PROSITE-ProRule" id="PRU00176"/>
    </source>
</evidence>
<feature type="domain" description="RRM" evidence="6">
    <location>
        <begin position="331"/>
        <end position="408"/>
    </location>
</feature>
<keyword evidence="2 4" id="KW-0694">RNA-binding</keyword>
<name>T0S4K4_SAPDV</name>
<feature type="compositionally biased region" description="Basic residues" evidence="5">
    <location>
        <begin position="40"/>
        <end position="64"/>
    </location>
</feature>
<dbReference type="RefSeq" id="XP_008609177.1">
    <property type="nucleotide sequence ID" value="XM_008610955.1"/>
</dbReference>
<dbReference type="FunFam" id="3.30.70.330:FF:000097">
    <property type="entry name" value="U2 snRNP auxiliary factor large subunit"/>
    <property type="match status" value="1"/>
</dbReference>
<reference evidence="7 8" key="1">
    <citation type="submission" date="2012-04" db="EMBL/GenBank/DDBJ databases">
        <title>The Genome Sequence of Saprolegnia declina VS20.</title>
        <authorList>
            <consortium name="The Broad Institute Genome Sequencing Platform"/>
            <person name="Russ C."/>
            <person name="Nusbaum C."/>
            <person name="Tyler B."/>
            <person name="van West P."/>
            <person name="Dieguez-Uribeondo J."/>
            <person name="de Bruijn I."/>
            <person name="Tripathy S."/>
            <person name="Jiang R."/>
            <person name="Young S.K."/>
            <person name="Zeng Q."/>
            <person name="Gargeya S."/>
            <person name="Fitzgerald M."/>
            <person name="Haas B."/>
            <person name="Abouelleil A."/>
            <person name="Alvarado L."/>
            <person name="Arachchi H.M."/>
            <person name="Berlin A."/>
            <person name="Chapman S.B."/>
            <person name="Goldberg J."/>
            <person name="Griggs A."/>
            <person name="Gujja S."/>
            <person name="Hansen M."/>
            <person name="Howarth C."/>
            <person name="Imamovic A."/>
            <person name="Larimer J."/>
            <person name="McCowen C."/>
            <person name="Montmayeur A."/>
            <person name="Murphy C."/>
            <person name="Neiman D."/>
            <person name="Pearson M."/>
            <person name="Priest M."/>
            <person name="Roberts A."/>
            <person name="Saif S."/>
            <person name="Shea T."/>
            <person name="Sisk P."/>
            <person name="Sykes S."/>
            <person name="Wortman J."/>
            <person name="Nusbaum C."/>
            <person name="Birren B."/>
        </authorList>
    </citation>
    <scope>NUCLEOTIDE SEQUENCE [LARGE SCALE GENOMIC DNA]</scope>
    <source>
        <strain evidence="7 8">VS20</strain>
    </source>
</reference>
<dbReference type="InParanoid" id="T0S4K4"/>
<dbReference type="InterPro" id="IPR035979">
    <property type="entry name" value="RBD_domain_sf"/>
</dbReference>
<dbReference type="GO" id="GO:0003723">
    <property type="term" value="F:RNA binding"/>
    <property type="evidence" value="ECO:0007669"/>
    <property type="project" value="UniProtKB-UniRule"/>
</dbReference>
<evidence type="ECO:0000259" key="6">
    <source>
        <dbReference type="PROSITE" id="PS50102"/>
    </source>
</evidence>
<feature type="compositionally biased region" description="Basic residues" evidence="5">
    <location>
        <begin position="74"/>
        <end position="100"/>
    </location>
</feature>
<dbReference type="STRING" id="1156394.T0S4K4"/>
<keyword evidence="3" id="KW-0508">mRNA splicing</keyword>
<gene>
    <name evidence="7" type="ORF">SDRG_05245</name>
</gene>
<dbReference type="eggNOG" id="KOG0120">
    <property type="taxonomic scope" value="Eukaryota"/>
</dbReference>
<feature type="region of interest" description="Disordered" evidence="5">
    <location>
        <begin position="1"/>
        <end position="142"/>
    </location>
</feature>
<dbReference type="GO" id="GO:0008380">
    <property type="term" value="P:RNA splicing"/>
    <property type="evidence" value="ECO:0007669"/>
    <property type="project" value="UniProtKB-KW"/>
</dbReference>
<protein>
    <recommendedName>
        <fullName evidence="6">RRM domain-containing protein</fullName>
    </recommendedName>
</protein>
<feature type="domain" description="RRM" evidence="6">
    <location>
        <begin position="182"/>
        <end position="266"/>
    </location>
</feature>
<feature type="compositionally biased region" description="Basic and acidic residues" evidence="5">
    <location>
        <begin position="101"/>
        <end position="112"/>
    </location>
</feature>
<keyword evidence="1" id="KW-0507">mRNA processing</keyword>
<feature type="compositionally biased region" description="Basic and acidic residues" evidence="5">
    <location>
        <begin position="1"/>
        <end position="39"/>
    </location>
</feature>
<dbReference type="AlphaFoldDB" id="T0S4K4"/>
<organism evidence="7 8">
    <name type="scientific">Saprolegnia diclina (strain VS20)</name>
    <dbReference type="NCBI Taxonomy" id="1156394"/>
    <lineage>
        <taxon>Eukaryota</taxon>
        <taxon>Sar</taxon>
        <taxon>Stramenopiles</taxon>
        <taxon>Oomycota</taxon>
        <taxon>Saprolegniomycetes</taxon>
        <taxon>Saprolegniales</taxon>
        <taxon>Saprolegniaceae</taxon>
        <taxon>Saprolegnia</taxon>
    </lineage>
</organism>
<dbReference type="Proteomes" id="UP000030762">
    <property type="component" value="Unassembled WGS sequence"/>
</dbReference>
<dbReference type="InterPro" id="IPR012677">
    <property type="entry name" value="Nucleotide-bd_a/b_plait_sf"/>
</dbReference>
<dbReference type="GeneID" id="19945972"/>
<proteinExistence type="predicted"/>
<evidence type="ECO:0000313" key="7">
    <source>
        <dbReference type="EMBL" id="EQC37657.1"/>
    </source>
</evidence>
<evidence type="ECO:0000256" key="2">
    <source>
        <dbReference type="ARBA" id="ARBA00022884"/>
    </source>
</evidence>
<dbReference type="InterPro" id="IPR000504">
    <property type="entry name" value="RRM_dom"/>
</dbReference>
<dbReference type="PANTHER" id="PTHR23139">
    <property type="entry name" value="RNA-BINDING PROTEIN"/>
    <property type="match status" value="1"/>
</dbReference>
<dbReference type="OMA" id="LEITWLC"/>
<dbReference type="EMBL" id="JH767144">
    <property type="protein sequence ID" value="EQC37657.1"/>
    <property type="molecule type" value="Genomic_DNA"/>
</dbReference>
<dbReference type="PROSITE" id="PS50102">
    <property type="entry name" value="RRM"/>
    <property type="match status" value="3"/>
</dbReference>
<dbReference type="SUPFAM" id="SSF54928">
    <property type="entry name" value="RNA-binding domain, RBD"/>
    <property type="match status" value="2"/>
</dbReference>
<feature type="compositionally biased region" description="Low complexity" evidence="5">
    <location>
        <begin position="131"/>
        <end position="142"/>
    </location>
</feature>
<dbReference type="SMART" id="SM00360">
    <property type="entry name" value="RRM"/>
    <property type="match status" value="3"/>
</dbReference>
<dbReference type="OrthoDB" id="10266058at2759"/>
<dbReference type="Gene3D" id="3.30.70.330">
    <property type="match status" value="4"/>
</dbReference>
<dbReference type="CDD" id="cd12232">
    <property type="entry name" value="RRM3_U2AF65"/>
    <property type="match status" value="1"/>
</dbReference>
<evidence type="ECO:0000313" key="8">
    <source>
        <dbReference type="Proteomes" id="UP000030762"/>
    </source>
</evidence>
<dbReference type="VEuPathDB" id="FungiDB:SDRG_05245"/>